<keyword evidence="3" id="KW-1185">Reference proteome</keyword>
<gene>
    <name evidence="2" type="ORF">GCM10010347_60540</name>
</gene>
<evidence type="ECO:0000256" key="1">
    <source>
        <dbReference type="SAM" id="MobiDB-lite"/>
    </source>
</evidence>
<comment type="caution">
    <text evidence="2">The sequence shown here is derived from an EMBL/GenBank/DDBJ whole genome shotgun (WGS) entry which is preliminary data.</text>
</comment>
<dbReference type="Proteomes" id="UP000642673">
    <property type="component" value="Unassembled WGS sequence"/>
</dbReference>
<evidence type="ECO:0000313" key="3">
    <source>
        <dbReference type="Proteomes" id="UP000642673"/>
    </source>
</evidence>
<protein>
    <submittedName>
        <fullName evidence="2">Uncharacterized protein</fullName>
    </submittedName>
</protein>
<reference evidence="3" key="1">
    <citation type="journal article" date="2019" name="Int. J. Syst. Evol. Microbiol.">
        <title>The Global Catalogue of Microorganisms (GCM) 10K type strain sequencing project: providing services to taxonomists for standard genome sequencing and annotation.</title>
        <authorList>
            <consortium name="The Broad Institute Genomics Platform"/>
            <consortium name="The Broad Institute Genome Sequencing Center for Infectious Disease"/>
            <person name="Wu L."/>
            <person name="Ma J."/>
        </authorList>
    </citation>
    <scope>NUCLEOTIDE SEQUENCE [LARGE SCALE GENOMIC DNA]</scope>
    <source>
        <strain evidence="3">JCM 4738</strain>
    </source>
</reference>
<name>A0ABQ3F4E5_9ACTN</name>
<dbReference type="EMBL" id="BMVP01000020">
    <property type="protein sequence ID" value="GHB81621.1"/>
    <property type="molecule type" value="Genomic_DNA"/>
</dbReference>
<accession>A0ABQ3F4E5</accession>
<feature type="region of interest" description="Disordered" evidence="1">
    <location>
        <begin position="96"/>
        <end position="124"/>
    </location>
</feature>
<sequence length="137" mass="14308">MPGRSKTPVFHWRKAGPLTEAGKLLVCMTIYASAMAQEAAIAGLRGALYWRSAHVLETGAELDRFRSLMARAPGDFQLQGSGAFFGGSGTVRGILQRGGARRGEKKGPGPPSRVVPGGPGPCHARPIAAVLTKGSAR</sequence>
<proteinExistence type="predicted"/>
<evidence type="ECO:0000313" key="2">
    <source>
        <dbReference type="EMBL" id="GHB81621.1"/>
    </source>
</evidence>
<organism evidence="2 3">
    <name type="scientific">Streptomyces cirratus</name>
    <dbReference type="NCBI Taxonomy" id="68187"/>
    <lineage>
        <taxon>Bacteria</taxon>
        <taxon>Bacillati</taxon>
        <taxon>Actinomycetota</taxon>
        <taxon>Actinomycetes</taxon>
        <taxon>Kitasatosporales</taxon>
        <taxon>Streptomycetaceae</taxon>
        <taxon>Streptomyces</taxon>
    </lineage>
</organism>